<evidence type="ECO:0000256" key="7">
    <source>
        <dbReference type="HAMAP-Rule" id="MF_00736"/>
    </source>
</evidence>
<dbReference type="InterPro" id="IPR000911">
    <property type="entry name" value="Ribosomal_uL11"/>
</dbReference>
<dbReference type="Gene3D" id="3.30.1550.10">
    <property type="entry name" value="Ribosomal protein L11/L12, N-terminal domain"/>
    <property type="match status" value="1"/>
</dbReference>
<dbReference type="InterPro" id="IPR020783">
    <property type="entry name" value="Ribosomal_uL11_C"/>
</dbReference>
<evidence type="ECO:0000256" key="2">
    <source>
        <dbReference type="ARBA" id="ARBA00022481"/>
    </source>
</evidence>
<accession>A0A0G1VG26</accession>
<protein>
    <recommendedName>
        <fullName evidence="7">Large ribosomal subunit protein uL11</fullName>
    </recommendedName>
</protein>
<keyword evidence="4 7" id="KW-0694">RNA-binding</keyword>
<dbReference type="AlphaFoldDB" id="A0A0G1VG26"/>
<comment type="similarity">
    <text evidence="1 7 8">Belongs to the universal ribosomal protein uL11 family.</text>
</comment>
<evidence type="ECO:0000256" key="6">
    <source>
        <dbReference type="ARBA" id="ARBA00023274"/>
    </source>
</evidence>
<dbReference type="EMBL" id="LCPW01000026">
    <property type="protein sequence ID" value="KKW05245.1"/>
    <property type="molecule type" value="Genomic_DNA"/>
</dbReference>
<comment type="subunit">
    <text evidence="7">Part of the ribosomal stalk of the 50S ribosomal subunit. Interacts with L10 and the large rRNA to form the base of the stalk. L10 forms an elongated spine to which L12 dimers bind in a sequential fashion forming a multimeric L10(L12)X complex.</text>
</comment>
<reference evidence="12 13" key="1">
    <citation type="journal article" date="2015" name="Nature">
        <title>rRNA introns, odd ribosomes, and small enigmatic genomes across a large radiation of phyla.</title>
        <authorList>
            <person name="Brown C.T."/>
            <person name="Hug L.A."/>
            <person name="Thomas B.C."/>
            <person name="Sharon I."/>
            <person name="Castelle C.J."/>
            <person name="Singh A."/>
            <person name="Wilkins M.J."/>
            <person name="Williams K.H."/>
            <person name="Banfield J.F."/>
        </authorList>
    </citation>
    <scope>NUCLEOTIDE SEQUENCE [LARGE SCALE GENOMIC DNA]</scope>
</reference>
<dbReference type="STRING" id="1618342.UY40_C0026G0003"/>
<dbReference type="Gene3D" id="1.10.10.250">
    <property type="entry name" value="Ribosomal protein L11, C-terminal domain"/>
    <property type="match status" value="1"/>
</dbReference>
<feature type="domain" description="Large ribosomal subunit protein uL11 N-terminal" evidence="11">
    <location>
        <begin position="9"/>
        <end position="66"/>
    </location>
</feature>
<keyword evidence="3 7" id="KW-0699">rRNA-binding</keyword>
<dbReference type="SUPFAM" id="SSF54747">
    <property type="entry name" value="Ribosomal L11/L12e N-terminal domain"/>
    <property type="match status" value="1"/>
</dbReference>
<dbReference type="GO" id="GO:0070180">
    <property type="term" value="F:large ribosomal subunit rRNA binding"/>
    <property type="evidence" value="ECO:0007669"/>
    <property type="project" value="UniProtKB-UniRule"/>
</dbReference>
<evidence type="ECO:0000259" key="10">
    <source>
        <dbReference type="Pfam" id="PF00298"/>
    </source>
</evidence>
<proteinExistence type="inferred from homology"/>
<organism evidence="12 13">
    <name type="scientific">candidate division CPR1 bacterium GW2011_GWC1_49_13</name>
    <dbReference type="NCBI Taxonomy" id="1618342"/>
    <lineage>
        <taxon>Bacteria</taxon>
        <taxon>candidate division CPR1</taxon>
    </lineage>
</organism>
<dbReference type="FunFam" id="1.10.10.250:FF:000001">
    <property type="entry name" value="50S ribosomal protein L11"/>
    <property type="match status" value="1"/>
</dbReference>
<comment type="function">
    <text evidence="7 9">Forms part of the ribosomal stalk which helps the ribosome interact with GTP-bound translation factors.</text>
</comment>
<dbReference type="NCBIfam" id="TIGR01632">
    <property type="entry name" value="L11_bact"/>
    <property type="match status" value="1"/>
</dbReference>
<comment type="PTM">
    <text evidence="7 9">One or more lysine residues are methylated.</text>
</comment>
<feature type="domain" description="Large ribosomal subunit protein uL11 C-terminal" evidence="10">
    <location>
        <begin position="71"/>
        <end position="139"/>
    </location>
</feature>
<evidence type="ECO:0000256" key="4">
    <source>
        <dbReference type="ARBA" id="ARBA00022884"/>
    </source>
</evidence>
<dbReference type="CDD" id="cd00349">
    <property type="entry name" value="Ribosomal_L11"/>
    <property type="match status" value="1"/>
</dbReference>
<dbReference type="InterPro" id="IPR006519">
    <property type="entry name" value="Ribosomal_uL11_bac-typ"/>
</dbReference>
<dbReference type="GO" id="GO:0006412">
    <property type="term" value="P:translation"/>
    <property type="evidence" value="ECO:0007669"/>
    <property type="project" value="UniProtKB-UniRule"/>
</dbReference>
<dbReference type="PANTHER" id="PTHR11661:SF1">
    <property type="entry name" value="LARGE RIBOSOMAL SUBUNIT PROTEIN UL11M"/>
    <property type="match status" value="1"/>
</dbReference>
<dbReference type="GO" id="GO:0022625">
    <property type="term" value="C:cytosolic large ribosomal subunit"/>
    <property type="evidence" value="ECO:0007669"/>
    <property type="project" value="TreeGrafter"/>
</dbReference>
<name>A0A0G1VG26_9BACT</name>
<keyword evidence="6 7" id="KW-0687">Ribonucleoprotein</keyword>
<dbReference type="Proteomes" id="UP000034119">
    <property type="component" value="Unassembled WGS sequence"/>
</dbReference>
<dbReference type="Pfam" id="PF03946">
    <property type="entry name" value="Ribosomal_L11_N"/>
    <property type="match status" value="1"/>
</dbReference>
<comment type="caution">
    <text evidence="12">The sequence shown here is derived from an EMBL/GenBank/DDBJ whole genome shotgun (WGS) entry which is preliminary data.</text>
</comment>
<evidence type="ECO:0000256" key="3">
    <source>
        <dbReference type="ARBA" id="ARBA00022730"/>
    </source>
</evidence>
<keyword evidence="2 7" id="KW-0488">Methylation</keyword>
<evidence type="ECO:0000313" key="12">
    <source>
        <dbReference type="EMBL" id="KKW05245.1"/>
    </source>
</evidence>
<dbReference type="FunFam" id="3.30.1550.10:FF:000005">
    <property type="entry name" value="50S ribosomal protein L11"/>
    <property type="match status" value="1"/>
</dbReference>
<sequence>MAKKVKATLKLNIQGGAATPAPPVGSALGQYGVAIMEFCKAYNEKTADMKGQIIPAVVTVYEDRTFTFVIKTPPTSELIKKAAGIEKGSGAVPKEKAGKITKAQLKEIAEKKMVDLNALDVEAAMKVVEAQAKSMGVEIA</sequence>
<evidence type="ECO:0000256" key="9">
    <source>
        <dbReference type="RuleBase" id="RU003979"/>
    </source>
</evidence>
<dbReference type="SUPFAM" id="SSF46906">
    <property type="entry name" value="Ribosomal protein L11, C-terminal domain"/>
    <property type="match status" value="1"/>
</dbReference>
<dbReference type="Pfam" id="PF00298">
    <property type="entry name" value="Ribosomal_L11"/>
    <property type="match status" value="1"/>
</dbReference>
<dbReference type="PANTHER" id="PTHR11661">
    <property type="entry name" value="60S RIBOSOMAL PROTEIN L12"/>
    <property type="match status" value="1"/>
</dbReference>
<dbReference type="GO" id="GO:0003735">
    <property type="term" value="F:structural constituent of ribosome"/>
    <property type="evidence" value="ECO:0007669"/>
    <property type="project" value="InterPro"/>
</dbReference>
<gene>
    <name evidence="7" type="primary">rplK</name>
    <name evidence="12" type="ORF">UY40_C0026G0003</name>
</gene>
<dbReference type="InterPro" id="IPR020784">
    <property type="entry name" value="Ribosomal_uL11_N"/>
</dbReference>
<evidence type="ECO:0000313" key="13">
    <source>
        <dbReference type="Proteomes" id="UP000034119"/>
    </source>
</evidence>
<evidence type="ECO:0000256" key="5">
    <source>
        <dbReference type="ARBA" id="ARBA00022980"/>
    </source>
</evidence>
<evidence type="ECO:0000256" key="8">
    <source>
        <dbReference type="RuleBase" id="RU003978"/>
    </source>
</evidence>
<dbReference type="InterPro" id="IPR036796">
    <property type="entry name" value="Ribosomal_uL11_N_sf"/>
</dbReference>
<dbReference type="InterPro" id="IPR036769">
    <property type="entry name" value="Ribosomal_uL11_C_sf"/>
</dbReference>
<evidence type="ECO:0000259" key="11">
    <source>
        <dbReference type="Pfam" id="PF03946"/>
    </source>
</evidence>
<dbReference type="SMART" id="SM00649">
    <property type="entry name" value="RL11"/>
    <property type="match status" value="1"/>
</dbReference>
<evidence type="ECO:0000256" key="1">
    <source>
        <dbReference type="ARBA" id="ARBA00010537"/>
    </source>
</evidence>
<dbReference type="PATRIC" id="fig|1618342.3.peg.626"/>
<keyword evidence="5 7" id="KW-0689">Ribosomal protein</keyword>
<dbReference type="HAMAP" id="MF_00736">
    <property type="entry name" value="Ribosomal_uL11"/>
    <property type="match status" value="1"/>
</dbReference>